<proteinExistence type="predicted"/>
<dbReference type="GO" id="GO:0006633">
    <property type="term" value="P:fatty acid biosynthetic process"/>
    <property type="evidence" value="ECO:0007669"/>
    <property type="project" value="TreeGrafter"/>
</dbReference>
<sequence>MKKTALVVCPGRGTYNKPELGSIYANIGENNANIRNFIANIDTVRESLGCPTLTELDQAPLFKTRVHQHPDNAATLIYGAGYSDFMAIDREQYEIVAITGNSMGWYTAMACAQSWDSDTAIRIVTDMAQRTAGGAGAQFIYPLVDADWRPHPDYIGAVQAQIKQHGGDLQMSIQYGGYAVLAGTEAACQAAMAALPPVDERFPLLLHGHAAFHTQLMAEASQQALQHWPEVLFKAPEIPLVDGRGKIWPTSASDAAALKHYTLGHQVTETYDFSRAITVALKEFAPDHVILLGPGAGLGGAVAQTMIAENWLGLRDKADFVTRQETPTPYVLSMGIPEQRRLVVASDA</sequence>
<dbReference type="Gene3D" id="3.40.366.10">
    <property type="entry name" value="Malonyl-Coenzyme A Acyl Carrier Protein, domain 2"/>
    <property type="match status" value="1"/>
</dbReference>
<evidence type="ECO:0000313" key="5">
    <source>
        <dbReference type="EMBL" id="RUO76643.1"/>
    </source>
</evidence>
<dbReference type="Proteomes" id="UP000288279">
    <property type="component" value="Unassembled WGS sequence"/>
</dbReference>
<dbReference type="GO" id="GO:0004314">
    <property type="term" value="F:[acyl-carrier-protein] S-malonyltransferase activity"/>
    <property type="evidence" value="ECO:0007669"/>
    <property type="project" value="UniProtKB-EC"/>
</dbReference>
<evidence type="ECO:0000256" key="1">
    <source>
        <dbReference type="ARBA" id="ARBA00013258"/>
    </source>
</evidence>
<dbReference type="InterPro" id="IPR001227">
    <property type="entry name" value="Ac_transferase_dom_sf"/>
</dbReference>
<dbReference type="AlphaFoldDB" id="A0A432ZFD0"/>
<dbReference type="InterPro" id="IPR050858">
    <property type="entry name" value="Mal-CoA-ACP_Trans/PKS_FabD"/>
</dbReference>
<dbReference type="EMBL" id="PIQG01000003">
    <property type="protein sequence ID" value="RUO76643.1"/>
    <property type="molecule type" value="Genomic_DNA"/>
</dbReference>
<reference evidence="5 6" key="1">
    <citation type="journal article" date="2011" name="Front. Microbiol.">
        <title>Genomic signatures of strain selection and enhancement in Bacillus atrophaeus var. globigii, a historical biowarfare simulant.</title>
        <authorList>
            <person name="Gibbons H.S."/>
            <person name="Broomall S.M."/>
            <person name="McNew L.A."/>
            <person name="Daligault H."/>
            <person name="Chapman C."/>
            <person name="Bruce D."/>
            <person name="Karavis M."/>
            <person name="Krepps M."/>
            <person name="McGregor P.A."/>
            <person name="Hong C."/>
            <person name="Park K.H."/>
            <person name="Akmal A."/>
            <person name="Feldman A."/>
            <person name="Lin J.S."/>
            <person name="Chang W.E."/>
            <person name="Higgs B.W."/>
            <person name="Demirev P."/>
            <person name="Lindquist J."/>
            <person name="Liem A."/>
            <person name="Fochler E."/>
            <person name="Read T.D."/>
            <person name="Tapia R."/>
            <person name="Johnson S."/>
            <person name="Bishop-Lilly K.A."/>
            <person name="Detter C."/>
            <person name="Han C."/>
            <person name="Sozhamannan S."/>
            <person name="Rosenzweig C.N."/>
            <person name="Skowronski E.W."/>
        </authorList>
    </citation>
    <scope>NUCLEOTIDE SEQUENCE [LARGE SCALE GENOMIC DNA]</scope>
    <source>
        <strain evidence="5 6">PIT1</strain>
    </source>
</reference>
<comment type="caution">
    <text evidence="5">The sequence shown here is derived from an EMBL/GenBank/DDBJ whole genome shotgun (WGS) entry which is preliminary data.</text>
</comment>
<name>A0A432ZFD0_9GAMM</name>
<dbReference type="OrthoDB" id="5756162at2"/>
<dbReference type="PANTHER" id="PTHR42681">
    <property type="entry name" value="MALONYL-COA-ACYL CARRIER PROTEIN TRANSACYLASE, MITOCHONDRIAL"/>
    <property type="match status" value="1"/>
</dbReference>
<comment type="catalytic activity">
    <reaction evidence="4">
        <text>holo-[ACP] + malonyl-CoA = malonyl-[ACP] + CoA</text>
        <dbReference type="Rhea" id="RHEA:41792"/>
        <dbReference type="Rhea" id="RHEA-COMP:9623"/>
        <dbReference type="Rhea" id="RHEA-COMP:9685"/>
        <dbReference type="ChEBI" id="CHEBI:57287"/>
        <dbReference type="ChEBI" id="CHEBI:57384"/>
        <dbReference type="ChEBI" id="CHEBI:64479"/>
        <dbReference type="ChEBI" id="CHEBI:78449"/>
        <dbReference type="EC" id="2.3.1.39"/>
    </reaction>
</comment>
<dbReference type="SUPFAM" id="SSF52151">
    <property type="entry name" value="FabD/lysophospholipase-like"/>
    <property type="match status" value="1"/>
</dbReference>
<gene>
    <name evidence="5" type="ORF">CWI83_06855</name>
</gene>
<evidence type="ECO:0000313" key="6">
    <source>
        <dbReference type="Proteomes" id="UP000288279"/>
    </source>
</evidence>
<accession>A0A432ZFD0</accession>
<keyword evidence="2" id="KW-0808">Transferase</keyword>
<dbReference type="RefSeq" id="WP_126827475.1">
    <property type="nucleotide sequence ID" value="NZ_PIQG01000003.1"/>
</dbReference>
<evidence type="ECO:0000256" key="2">
    <source>
        <dbReference type="ARBA" id="ARBA00022679"/>
    </source>
</evidence>
<dbReference type="Gene3D" id="3.30.70.250">
    <property type="entry name" value="Malonyl-CoA ACP transacylase, ACP-binding"/>
    <property type="match status" value="1"/>
</dbReference>
<protein>
    <recommendedName>
        <fullName evidence="1">[acyl-carrier-protein] S-malonyltransferase</fullName>
        <ecNumber evidence="1">2.3.1.39</ecNumber>
    </recommendedName>
</protein>
<dbReference type="EC" id="2.3.1.39" evidence="1"/>
<keyword evidence="3" id="KW-0012">Acyltransferase</keyword>
<keyword evidence="6" id="KW-1185">Reference proteome</keyword>
<evidence type="ECO:0000256" key="4">
    <source>
        <dbReference type="ARBA" id="ARBA00048462"/>
    </source>
</evidence>
<dbReference type="PANTHER" id="PTHR42681:SF1">
    <property type="entry name" value="MALONYL-COA-ACYL CARRIER PROTEIN TRANSACYLASE, MITOCHONDRIAL"/>
    <property type="match status" value="1"/>
</dbReference>
<organism evidence="5 6">
    <name type="scientific">Pseudidiomarina taiwanensis</name>
    <dbReference type="NCBI Taxonomy" id="337250"/>
    <lineage>
        <taxon>Bacteria</taxon>
        <taxon>Pseudomonadati</taxon>
        <taxon>Pseudomonadota</taxon>
        <taxon>Gammaproteobacteria</taxon>
        <taxon>Alteromonadales</taxon>
        <taxon>Idiomarinaceae</taxon>
        <taxon>Pseudidiomarina</taxon>
    </lineage>
</organism>
<dbReference type="InterPro" id="IPR016035">
    <property type="entry name" value="Acyl_Trfase/lysoPLipase"/>
</dbReference>
<evidence type="ECO:0000256" key="3">
    <source>
        <dbReference type="ARBA" id="ARBA00023315"/>
    </source>
</evidence>